<gene>
    <name evidence="3" type="primary">LOC121214558</name>
</gene>
<reference evidence="2" key="1">
    <citation type="journal article" date="2020" name="Nat. Genet.">
        <title>Genomic diversifications of five Gossypium allopolyploid species and their impact on cotton improvement.</title>
        <authorList>
            <person name="Chen Z.J."/>
            <person name="Sreedasyam A."/>
            <person name="Ando A."/>
            <person name="Song Q."/>
            <person name="De Santiago L.M."/>
            <person name="Hulse-Kemp A.M."/>
            <person name="Ding M."/>
            <person name="Ye W."/>
            <person name="Kirkbride R.C."/>
            <person name="Jenkins J."/>
            <person name="Plott C."/>
            <person name="Lovell J."/>
            <person name="Lin Y.M."/>
            <person name="Vaughn R."/>
            <person name="Liu B."/>
            <person name="Simpson S."/>
            <person name="Scheffler B.E."/>
            <person name="Wen L."/>
            <person name="Saski C.A."/>
            <person name="Grover C.E."/>
            <person name="Hu G."/>
            <person name="Conover J.L."/>
            <person name="Carlson J.W."/>
            <person name="Shu S."/>
            <person name="Boston L.B."/>
            <person name="Williams M."/>
            <person name="Peterson D.G."/>
            <person name="McGee K."/>
            <person name="Jones D.C."/>
            <person name="Wendel J.F."/>
            <person name="Stelly D.M."/>
            <person name="Grimwood J."/>
            <person name="Schmutz J."/>
        </authorList>
    </citation>
    <scope>NUCLEOTIDE SEQUENCE [LARGE SCALE GENOMIC DNA]</scope>
    <source>
        <strain evidence="2">cv. TM-1</strain>
    </source>
</reference>
<dbReference type="RefSeq" id="XP_040944267.1">
    <property type="nucleotide sequence ID" value="XM_041088333.1"/>
</dbReference>
<protein>
    <submittedName>
        <fullName evidence="3">Glutamic acid-rich protein-like</fullName>
    </submittedName>
</protein>
<reference evidence="3" key="2">
    <citation type="submission" date="2025-08" db="UniProtKB">
        <authorList>
            <consortium name="RefSeq"/>
        </authorList>
    </citation>
    <scope>IDENTIFICATION</scope>
</reference>
<accession>A0ABM2ZNP2</accession>
<feature type="compositionally biased region" description="Acidic residues" evidence="1">
    <location>
        <begin position="127"/>
        <end position="159"/>
    </location>
</feature>
<evidence type="ECO:0000313" key="3">
    <source>
        <dbReference type="RefSeq" id="XP_040944267.1"/>
    </source>
</evidence>
<keyword evidence="2" id="KW-1185">Reference proteome</keyword>
<evidence type="ECO:0000256" key="1">
    <source>
        <dbReference type="SAM" id="MobiDB-lite"/>
    </source>
</evidence>
<feature type="region of interest" description="Disordered" evidence="1">
    <location>
        <begin position="1"/>
        <end position="159"/>
    </location>
</feature>
<name>A0ABM2ZNP2_GOSHI</name>
<feature type="compositionally biased region" description="Basic and acidic residues" evidence="1">
    <location>
        <begin position="55"/>
        <end position="66"/>
    </location>
</feature>
<proteinExistence type="predicted"/>
<feature type="compositionally biased region" description="Basic and acidic residues" evidence="1">
    <location>
        <begin position="21"/>
        <end position="33"/>
    </location>
</feature>
<dbReference type="GeneID" id="121214558"/>
<organism evidence="2 3">
    <name type="scientific">Gossypium hirsutum</name>
    <name type="common">Upland cotton</name>
    <name type="synonym">Gossypium mexicanum</name>
    <dbReference type="NCBI Taxonomy" id="3635"/>
    <lineage>
        <taxon>Eukaryota</taxon>
        <taxon>Viridiplantae</taxon>
        <taxon>Streptophyta</taxon>
        <taxon>Embryophyta</taxon>
        <taxon>Tracheophyta</taxon>
        <taxon>Spermatophyta</taxon>
        <taxon>Magnoliopsida</taxon>
        <taxon>eudicotyledons</taxon>
        <taxon>Gunneridae</taxon>
        <taxon>Pentapetalae</taxon>
        <taxon>rosids</taxon>
        <taxon>malvids</taxon>
        <taxon>Malvales</taxon>
        <taxon>Malvaceae</taxon>
        <taxon>Malvoideae</taxon>
        <taxon>Gossypium</taxon>
    </lineage>
</organism>
<sequence>MSMMGDVKRQIGKGIPSNIEDNPRRQGKEHMKEIALQSGKVLSSPETTTTKKIAKNNDDPQEKSLEAGDEPEPEEVTTSVAETEKEITKDSADAQILFSSTLEEKQKRDEDEFVPNYTPDMFGPTEMEQEEEVNESEKEEDREEEEEDGSEEMDFEEDD</sequence>
<feature type="compositionally biased region" description="Basic and acidic residues" evidence="1">
    <location>
        <begin position="82"/>
        <end position="92"/>
    </location>
</feature>
<evidence type="ECO:0000313" key="2">
    <source>
        <dbReference type="Proteomes" id="UP000818029"/>
    </source>
</evidence>
<dbReference type="Proteomes" id="UP000818029">
    <property type="component" value="Chromosome D02"/>
</dbReference>
<feature type="compositionally biased region" description="Polar residues" evidence="1">
    <location>
        <begin position="40"/>
        <end position="51"/>
    </location>
</feature>